<keyword evidence="1" id="KW-0472">Membrane</keyword>
<dbReference type="Proteomes" id="UP001407405">
    <property type="component" value="Unassembled WGS sequence"/>
</dbReference>
<feature type="transmembrane region" description="Helical" evidence="1">
    <location>
        <begin position="131"/>
        <end position="151"/>
    </location>
</feature>
<dbReference type="RefSeq" id="WP_343186992.1">
    <property type="nucleotide sequence ID" value="NZ_JBCITM010000020.1"/>
</dbReference>
<evidence type="ECO:0000313" key="2">
    <source>
        <dbReference type="EMBL" id="MEN1761708.1"/>
    </source>
</evidence>
<organism evidence="2 3">
    <name type="scientific">Anoxynatronum sibiricum</name>
    <dbReference type="NCBI Taxonomy" id="210623"/>
    <lineage>
        <taxon>Bacteria</taxon>
        <taxon>Bacillati</taxon>
        <taxon>Bacillota</taxon>
        <taxon>Clostridia</taxon>
        <taxon>Eubacteriales</taxon>
        <taxon>Clostridiaceae</taxon>
        <taxon>Anoxynatronum</taxon>
    </lineage>
</organism>
<protein>
    <submittedName>
        <fullName evidence="2">Uncharacterized protein</fullName>
    </submittedName>
</protein>
<accession>A0ABU9VXJ0</accession>
<feature type="transmembrane region" description="Helical" evidence="1">
    <location>
        <begin position="25"/>
        <end position="51"/>
    </location>
</feature>
<evidence type="ECO:0000256" key="1">
    <source>
        <dbReference type="SAM" id="Phobius"/>
    </source>
</evidence>
<keyword evidence="3" id="KW-1185">Reference proteome</keyword>
<reference evidence="2 3" key="1">
    <citation type="submission" date="2024-04" db="EMBL/GenBank/DDBJ databases">
        <title>Genome sequencing and metabolic network reconstruction of aminoacids and betaine degradation by Anoxynatronum sibiricum.</title>
        <authorList>
            <person name="Detkova E.N."/>
            <person name="Boltjanskaja Y.V."/>
            <person name="Mardanov A.V."/>
            <person name="Kevbrin V."/>
        </authorList>
    </citation>
    <scope>NUCLEOTIDE SEQUENCE [LARGE SCALE GENOMIC DNA]</scope>
    <source>
        <strain evidence="2 3">Z-7981</strain>
    </source>
</reference>
<feature type="transmembrane region" description="Helical" evidence="1">
    <location>
        <begin position="57"/>
        <end position="78"/>
    </location>
</feature>
<feature type="transmembrane region" description="Helical" evidence="1">
    <location>
        <begin position="163"/>
        <end position="184"/>
    </location>
</feature>
<sequence length="220" mass="25275">MSNKVYNHAFIDVRRREKISRFLEIISEIISVPIVAMNIASGIIGGIWLLFFKEWHLIVFGILWAGLAHQLLAILMCIRIPIESAVLYSIEKKIKPLQYLFGFLSILFTNVLILVSCAFAFFYCLSHVDTYSFMFLTPYLLWSWGMAINPWRKSLSPTCDNEIEMLTIFLTALFYFLILASFVVNPTISMIIVFIFIVTFVLILPAGTVYYSAISDDRDP</sequence>
<comment type="caution">
    <text evidence="2">The sequence shown here is derived from an EMBL/GenBank/DDBJ whole genome shotgun (WGS) entry which is preliminary data.</text>
</comment>
<dbReference type="EMBL" id="JBCITM010000020">
    <property type="protein sequence ID" value="MEN1761708.1"/>
    <property type="molecule type" value="Genomic_DNA"/>
</dbReference>
<proteinExistence type="predicted"/>
<feature type="transmembrane region" description="Helical" evidence="1">
    <location>
        <begin position="190"/>
        <end position="213"/>
    </location>
</feature>
<evidence type="ECO:0000313" key="3">
    <source>
        <dbReference type="Proteomes" id="UP001407405"/>
    </source>
</evidence>
<feature type="transmembrane region" description="Helical" evidence="1">
    <location>
        <begin position="99"/>
        <end position="125"/>
    </location>
</feature>
<gene>
    <name evidence="2" type="ORF">AAIG11_14570</name>
</gene>
<name>A0ABU9VXJ0_9CLOT</name>
<keyword evidence="1" id="KW-0812">Transmembrane</keyword>
<keyword evidence="1" id="KW-1133">Transmembrane helix</keyword>